<accession>A0A0A9CBH7</accession>
<dbReference type="EMBL" id="GBRH01224276">
    <property type="protein sequence ID" value="JAD73619.1"/>
    <property type="molecule type" value="Transcribed_RNA"/>
</dbReference>
<reference evidence="2" key="1">
    <citation type="submission" date="2014-09" db="EMBL/GenBank/DDBJ databases">
        <authorList>
            <person name="Magalhaes I.L.F."/>
            <person name="Oliveira U."/>
            <person name="Santos F.R."/>
            <person name="Vidigal T.H.D.A."/>
            <person name="Brescovit A.D."/>
            <person name="Santos A.J."/>
        </authorList>
    </citation>
    <scope>NUCLEOTIDE SEQUENCE</scope>
    <source>
        <tissue evidence="2">Shoot tissue taken approximately 20 cm above the soil surface</tissue>
    </source>
</reference>
<dbReference type="AlphaFoldDB" id="A0A0A9CBH7"/>
<evidence type="ECO:0000256" key="1">
    <source>
        <dbReference type="SAM" id="MobiDB-lite"/>
    </source>
</evidence>
<proteinExistence type="predicted"/>
<feature type="region of interest" description="Disordered" evidence="1">
    <location>
        <begin position="1"/>
        <end position="26"/>
    </location>
</feature>
<evidence type="ECO:0000313" key="2">
    <source>
        <dbReference type="EMBL" id="JAD73619.1"/>
    </source>
</evidence>
<organism evidence="2">
    <name type="scientific">Arundo donax</name>
    <name type="common">Giant reed</name>
    <name type="synonym">Donax arundinaceus</name>
    <dbReference type="NCBI Taxonomy" id="35708"/>
    <lineage>
        <taxon>Eukaryota</taxon>
        <taxon>Viridiplantae</taxon>
        <taxon>Streptophyta</taxon>
        <taxon>Embryophyta</taxon>
        <taxon>Tracheophyta</taxon>
        <taxon>Spermatophyta</taxon>
        <taxon>Magnoliopsida</taxon>
        <taxon>Liliopsida</taxon>
        <taxon>Poales</taxon>
        <taxon>Poaceae</taxon>
        <taxon>PACMAD clade</taxon>
        <taxon>Arundinoideae</taxon>
        <taxon>Arundineae</taxon>
        <taxon>Arundo</taxon>
    </lineage>
</organism>
<protein>
    <submittedName>
        <fullName evidence="2">Uncharacterized protein</fullName>
    </submittedName>
</protein>
<reference evidence="2" key="2">
    <citation type="journal article" date="2015" name="Data Brief">
        <title>Shoot transcriptome of the giant reed, Arundo donax.</title>
        <authorList>
            <person name="Barrero R.A."/>
            <person name="Guerrero F.D."/>
            <person name="Moolhuijzen P."/>
            <person name="Goolsby J.A."/>
            <person name="Tidwell J."/>
            <person name="Bellgard S.E."/>
            <person name="Bellgard M.I."/>
        </authorList>
    </citation>
    <scope>NUCLEOTIDE SEQUENCE</scope>
    <source>
        <tissue evidence="2">Shoot tissue taken approximately 20 cm above the soil surface</tissue>
    </source>
</reference>
<sequence length="45" mass="5338">MMRRNQDFPNTETKPRFSKHSCQPNETKLQCSPCSNKCTLYFRAL</sequence>
<name>A0A0A9CBH7_ARUDO</name>